<accession>A0A418N5S7</accession>
<keyword evidence="1" id="KW-1133">Transmembrane helix</keyword>
<proteinExistence type="predicted"/>
<sequence length="73" mass="8364">MNNMDEFSQKYWFIGFILISIGLLYFVFEGKNLFNWLQDKDYILASNSIKKFGASIILIAAGLVLINQKLGLI</sequence>
<evidence type="ECO:0000313" key="3">
    <source>
        <dbReference type="Proteomes" id="UP000284189"/>
    </source>
</evidence>
<dbReference type="EMBL" id="QXFJ01000027">
    <property type="protein sequence ID" value="RIV69781.1"/>
    <property type="molecule type" value="Genomic_DNA"/>
</dbReference>
<protein>
    <submittedName>
        <fullName evidence="2">Uncharacterized protein</fullName>
    </submittedName>
</protein>
<gene>
    <name evidence="2" type="ORF">D2U88_11545</name>
</gene>
<feature type="transmembrane region" description="Helical" evidence="1">
    <location>
        <begin position="12"/>
        <end position="28"/>
    </location>
</feature>
<keyword evidence="1" id="KW-0812">Transmembrane</keyword>
<dbReference type="Proteomes" id="UP000284189">
    <property type="component" value="Unassembled WGS sequence"/>
</dbReference>
<reference evidence="2 3" key="1">
    <citation type="submission" date="2018-08" db="EMBL/GenBank/DDBJ databases">
        <title>Proposal of Muricauda 72 sp.nov. and Muricauda NH166 sp.nov., isolated from seawater.</title>
        <authorList>
            <person name="Cheng H."/>
            <person name="Wu Y.-H."/>
            <person name="Guo L.-L."/>
            <person name="Xu X.-W."/>
        </authorList>
    </citation>
    <scope>NUCLEOTIDE SEQUENCE [LARGE SCALE GENOMIC DNA]</scope>
    <source>
        <strain evidence="2 3">NH166</strain>
    </source>
</reference>
<organism evidence="2 3">
    <name type="scientific">Flagellimonas aequoris</name>
    <dbReference type="NCBI Taxonomy" id="2306997"/>
    <lineage>
        <taxon>Bacteria</taxon>
        <taxon>Pseudomonadati</taxon>
        <taxon>Bacteroidota</taxon>
        <taxon>Flavobacteriia</taxon>
        <taxon>Flavobacteriales</taxon>
        <taxon>Flavobacteriaceae</taxon>
        <taxon>Flagellimonas</taxon>
    </lineage>
</organism>
<evidence type="ECO:0000256" key="1">
    <source>
        <dbReference type="SAM" id="Phobius"/>
    </source>
</evidence>
<comment type="caution">
    <text evidence="2">The sequence shown here is derived from an EMBL/GenBank/DDBJ whole genome shotgun (WGS) entry which is preliminary data.</text>
</comment>
<dbReference type="AlphaFoldDB" id="A0A418N5S7"/>
<feature type="transmembrane region" description="Helical" evidence="1">
    <location>
        <begin position="48"/>
        <end position="66"/>
    </location>
</feature>
<evidence type="ECO:0000313" key="2">
    <source>
        <dbReference type="EMBL" id="RIV69781.1"/>
    </source>
</evidence>
<keyword evidence="1" id="KW-0472">Membrane</keyword>
<name>A0A418N5S7_9FLAO</name>